<dbReference type="SUPFAM" id="SSF56112">
    <property type="entry name" value="Protein kinase-like (PK-like)"/>
    <property type="match status" value="1"/>
</dbReference>
<comment type="caution">
    <text evidence="2">The sequence shown here is derived from an EMBL/GenBank/DDBJ whole genome shotgun (WGS) entry which is preliminary data.</text>
</comment>
<proteinExistence type="predicted"/>
<dbReference type="AlphaFoldDB" id="A0A9W9F8K5"/>
<feature type="domain" description="Protein kinase" evidence="1">
    <location>
        <begin position="30"/>
        <end position="237"/>
    </location>
</feature>
<gene>
    <name evidence="2" type="ORF">NUU61_004917</name>
</gene>
<dbReference type="Proteomes" id="UP001141434">
    <property type="component" value="Unassembled WGS sequence"/>
</dbReference>
<reference evidence="2" key="1">
    <citation type="submission" date="2022-11" db="EMBL/GenBank/DDBJ databases">
        <authorList>
            <person name="Petersen C."/>
        </authorList>
    </citation>
    <scope>NUCLEOTIDE SEQUENCE</scope>
    <source>
        <strain evidence="2">IBT 34128</strain>
    </source>
</reference>
<reference evidence="2" key="2">
    <citation type="journal article" date="2023" name="IMA Fungus">
        <title>Comparative genomic study of the Penicillium genus elucidates a diverse pangenome and 15 lateral gene transfer events.</title>
        <authorList>
            <person name="Petersen C."/>
            <person name="Sorensen T."/>
            <person name="Nielsen M.R."/>
            <person name="Sondergaard T.E."/>
            <person name="Sorensen J.L."/>
            <person name="Fitzpatrick D.A."/>
            <person name="Frisvad J.C."/>
            <person name="Nielsen K.L."/>
        </authorList>
    </citation>
    <scope>NUCLEOTIDE SEQUENCE</scope>
    <source>
        <strain evidence="2">IBT 34128</strain>
    </source>
</reference>
<name>A0A9W9F8K5_9EURO</name>
<accession>A0A9W9F8K5</accession>
<dbReference type="OrthoDB" id="4267316at2759"/>
<dbReference type="InterPro" id="IPR000719">
    <property type="entry name" value="Prot_kinase_dom"/>
</dbReference>
<keyword evidence="3" id="KW-1185">Reference proteome</keyword>
<dbReference type="GO" id="GO:0005524">
    <property type="term" value="F:ATP binding"/>
    <property type="evidence" value="ECO:0007669"/>
    <property type="project" value="InterPro"/>
</dbReference>
<dbReference type="GeneID" id="81394667"/>
<sequence>MGPDTIELEITDLLRVGDCCNSQLLTVQELRETSHSGQPSLSKTIFPRRSSPALDTKLLVAKVYDPLYYDDAEYYINPFLAMNQNYTHEVRSYHHLSELQGDRIPRYYGSYSLDIPISHAHQSKDTTQPVPVRSVRMILVEQIAGTDMQSVESARLFSSSSFQQVRQQIMKDVIELESLIYFKDIFLRDCCPRNMILSTPNEDGQTPHVVFIDFCHALFNRRPDDEVALSINFFVGQ</sequence>
<organism evidence="2 3">
    <name type="scientific">Penicillium alfredii</name>
    <dbReference type="NCBI Taxonomy" id="1506179"/>
    <lineage>
        <taxon>Eukaryota</taxon>
        <taxon>Fungi</taxon>
        <taxon>Dikarya</taxon>
        <taxon>Ascomycota</taxon>
        <taxon>Pezizomycotina</taxon>
        <taxon>Eurotiomycetes</taxon>
        <taxon>Eurotiomycetidae</taxon>
        <taxon>Eurotiales</taxon>
        <taxon>Aspergillaceae</taxon>
        <taxon>Penicillium</taxon>
    </lineage>
</organism>
<evidence type="ECO:0000313" key="3">
    <source>
        <dbReference type="Proteomes" id="UP001141434"/>
    </source>
</evidence>
<dbReference type="PROSITE" id="PS50011">
    <property type="entry name" value="PROTEIN_KINASE_DOM"/>
    <property type="match status" value="1"/>
</dbReference>
<evidence type="ECO:0000313" key="2">
    <source>
        <dbReference type="EMBL" id="KAJ5095561.1"/>
    </source>
</evidence>
<dbReference type="InterPro" id="IPR011009">
    <property type="entry name" value="Kinase-like_dom_sf"/>
</dbReference>
<evidence type="ECO:0000259" key="1">
    <source>
        <dbReference type="PROSITE" id="PS50011"/>
    </source>
</evidence>
<dbReference type="RefSeq" id="XP_056511112.1">
    <property type="nucleotide sequence ID" value="XM_056655499.1"/>
</dbReference>
<dbReference type="EMBL" id="JAPMSZ010000007">
    <property type="protein sequence ID" value="KAJ5095561.1"/>
    <property type="molecule type" value="Genomic_DNA"/>
</dbReference>
<dbReference type="GO" id="GO:0004672">
    <property type="term" value="F:protein kinase activity"/>
    <property type="evidence" value="ECO:0007669"/>
    <property type="project" value="InterPro"/>
</dbReference>
<protein>
    <recommendedName>
        <fullName evidence="1">Protein kinase domain-containing protein</fullName>
    </recommendedName>
</protein>